<dbReference type="EMBL" id="CP096574">
    <property type="protein sequence ID" value="UPU37716.1"/>
    <property type="molecule type" value="Genomic_DNA"/>
</dbReference>
<feature type="region of interest" description="Disordered" evidence="1">
    <location>
        <begin position="1"/>
        <end position="21"/>
    </location>
</feature>
<dbReference type="Proteomes" id="UP000831485">
    <property type="component" value="Chromosome"/>
</dbReference>
<accession>A0ABY4LI91</accession>
<protein>
    <submittedName>
        <fullName evidence="3">DUF4160 domain-containing protein</fullName>
    </submittedName>
</protein>
<evidence type="ECO:0000313" key="4">
    <source>
        <dbReference type="Proteomes" id="UP000831485"/>
    </source>
</evidence>
<keyword evidence="2" id="KW-1133">Transmembrane helix</keyword>
<evidence type="ECO:0000256" key="1">
    <source>
        <dbReference type="SAM" id="MobiDB-lite"/>
    </source>
</evidence>
<name>A0ABY4LI91_9BACT</name>
<dbReference type="InterPro" id="IPR025427">
    <property type="entry name" value="DUF4160"/>
</dbReference>
<reference evidence="3" key="1">
    <citation type="submission" date="2022-04" db="EMBL/GenBank/DDBJ databases">
        <authorList>
            <person name="Liu G."/>
        </authorList>
    </citation>
    <scope>NUCLEOTIDE SEQUENCE</scope>
    <source>
        <strain evidence="3">RG22</strain>
    </source>
</reference>
<organism evidence="3 4">
    <name type="scientific">Geomonas paludis</name>
    <dbReference type="NCBI Taxonomy" id="2740185"/>
    <lineage>
        <taxon>Bacteria</taxon>
        <taxon>Pseudomonadati</taxon>
        <taxon>Thermodesulfobacteriota</taxon>
        <taxon>Desulfuromonadia</taxon>
        <taxon>Geobacterales</taxon>
        <taxon>Geobacteraceae</taxon>
        <taxon>Geomonas</taxon>
    </lineage>
</organism>
<evidence type="ECO:0000256" key="2">
    <source>
        <dbReference type="SAM" id="Phobius"/>
    </source>
</evidence>
<gene>
    <name evidence="3" type="ORF">M1B72_08410</name>
</gene>
<evidence type="ECO:0000313" key="3">
    <source>
        <dbReference type="EMBL" id="UPU37716.1"/>
    </source>
</evidence>
<keyword evidence="4" id="KW-1185">Reference proteome</keyword>
<feature type="compositionally biased region" description="Polar residues" evidence="1">
    <location>
        <begin position="11"/>
        <end position="21"/>
    </location>
</feature>
<proteinExistence type="predicted"/>
<feature type="transmembrane region" description="Helical" evidence="2">
    <location>
        <begin position="56"/>
        <end position="75"/>
    </location>
</feature>
<keyword evidence="2" id="KW-0472">Membrane</keyword>
<dbReference type="Pfam" id="PF13711">
    <property type="entry name" value="DUF4160"/>
    <property type="match status" value="1"/>
</dbReference>
<sequence>MFASLRESLHNGGSRSRTTNQQILPFLAEDTAGMLTQLANSSKVCRQKNGSVSGFYGGNMPTISMFYGILVLMYFRDNRRHHRPHIHCRYQGDEAAIAIDDGTVLDGSLPAKQLKLVQAWIEIHKEELTVDWELAVNGDEPFRIAPLQ</sequence>
<keyword evidence="2" id="KW-0812">Transmembrane</keyword>